<evidence type="ECO:0000313" key="1">
    <source>
        <dbReference type="EMBL" id="QAY63519.1"/>
    </source>
</evidence>
<dbReference type="OrthoDB" id="9918911at2"/>
<dbReference type="EMBL" id="CP035495">
    <property type="protein sequence ID" value="QAY63519.1"/>
    <property type="molecule type" value="Genomic_DNA"/>
</dbReference>
<keyword evidence="2" id="KW-1185">Reference proteome</keyword>
<protein>
    <submittedName>
        <fullName evidence="1">Uncharacterized protein</fullName>
    </submittedName>
</protein>
<organism evidence="1 2">
    <name type="scientific">Xylanimonas allomyrinae</name>
    <dbReference type="NCBI Taxonomy" id="2509459"/>
    <lineage>
        <taxon>Bacteria</taxon>
        <taxon>Bacillati</taxon>
        <taxon>Actinomycetota</taxon>
        <taxon>Actinomycetes</taxon>
        <taxon>Micrococcales</taxon>
        <taxon>Promicromonosporaceae</taxon>
        <taxon>Xylanimonas</taxon>
    </lineage>
</organism>
<reference evidence="1 2" key="1">
    <citation type="submission" date="2019-01" db="EMBL/GenBank/DDBJ databases">
        <title>Genome sequencing of strain 2JSPR-7.</title>
        <authorList>
            <person name="Heo J."/>
            <person name="Kim S.-J."/>
            <person name="Kim J.-S."/>
            <person name="Hong S.-B."/>
            <person name="Kwon S.-W."/>
        </authorList>
    </citation>
    <scope>NUCLEOTIDE SEQUENCE [LARGE SCALE GENOMIC DNA]</scope>
    <source>
        <strain evidence="1 2">2JSPR-7</strain>
    </source>
</reference>
<dbReference type="KEGG" id="xyl:ET495_09970"/>
<gene>
    <name evidence="1" type="ORF">ET495_09970</name>
</gene>
<dbReference type="RefSeq" id="WP_129204652.1">
    <property type="nucleotide sequence ID" value="NZ_CP035495.1"/>
</dbReference>
<proteinExistence type="predicted"/>
<evidence type="ECO:0000313" key="2">
    <source>
        <dbReference type="Proteomes" id="UP000291758"/>
    </source>
</evidence>
<sequence length="138" mass="15366">MYPVLADVVDGWSLERVTSREDCRVETIARTVALPLDHYLLYGVARTHLVALARTAPAVEIADYWFVVQLLDSLHDPLCRPAAEPPITNDRALHCATARAAITALCAFHLDNRVILSIRDVLDREWSRDSHAALPGRA</sequence>
<dbReference type="AlphaFoldDB" id="A0A4P6EQ44"/>
<dbReference type="Proteomes" id="UP000291758">
    <property type="component" value="Chromosome"/>
</dbReference>
<accession>A0A4P6EQ44</accession>
<name>A0A4P6EQ44_9MICO</name>